<dbReference type="Pfam" id="PF02627">
    <property type="entry name" value="CMD"/>
    <property type="match status" value="1"/>
</dbReference>
<evidence type="ECO:0000313" key="2">
    <source>
        <dbReference type="EMBL" id="CUH42872.1"/>
    </source>
</evidence>
<name>A0A0P1E3G3_9RHOB</name>
<dbReference type="RefSeq" id="WP_058272932.1">
    <property type="nucleotide sequence ID" value="NZ_CYPS01000032.1"/>
</dbReference>
<gene>
    <name evidence="2" type="ORF">RUM4293_01761</name>
</gene>
<dbReference type="InterPro" id="IPR003779">
    <property type="entry name" value="CMD-like"/>
</dbReference>
<protein>
    <submittedName>
        <fullName evidence="2">Putative peroxidase-related enzyme</fullName>
    </submittedName>
</protein>
<dbReference type="GO" id="GO:0051920">
    <property type="term" value="F:peroxiredoxin activity"/>
    <property type="evidence" value="ECO:0007669"/>
    <property type="project" value="InterPro"/>
</dbReference>
<organism evidence="2 3">
    <name type="scientific">Ruegeria atlantica</name>
    <dbReference type="NCBI Taxonomy" id="81569"/>
    <lineage>
        <taxon>Bacteria</taxon>
        <taxon>Pseudomonadati</taxon>
        <taxon>Pseudomonadota</taxon>
        <taxon>Alphaproteobacteria</taxon>
        <taxon>Rhodobacterales</taxon>
        <taxon>Roseobacteraceae</taxon>
        <taxon>Ruegeria</taxon>
    </lineage>
</organism>
<dbReference type="SUPFAM" id="SSF69118">
    <property type="entry name" value="AhpD-like"/>
    <property type="match status" value="1"/>
</dbReference>
<feature type="domain" description="Carboxymuconolactone decarboxylase-like" evidence="1">
    <location>
        <begin position="29"/>
        <end position="87"/>
    </location>
</feature>
<sequence>MKRLFPSLPENATLGSVYQAFPDKLSPLCAYESLVMRGESDLSVAERELIAAYVSGLNACAYCHGAHIVFAKAYGIEVETIEALMEDRDTAPVEDHFKPLLAYIEKLTVSPSRMTEADANAVYAAGWSESALFDAIQVCGVFNLVNCFIEGTGVQSPGTDPREADEATLDRCRSDSFYTDFGRENGLDIP</sequence>
<dbReference type="Proteomes" id="UP000050786">
    <property type="component" value="Unassembled WGS sequence"/>
</dbReference>
<evidence type="ECO:0000259" key="1">
    <source>
        <dbReference type="Pfam" id="PF02627"/>
    </source>
</evidence>
<keyword evidence="2" id="KW-0575">Peroxidase</keyword>
<dbReference type="EMBL" id="CYPS01000032">
    <property type="protein sequence ID" value="CUH42872.1"/>
    <property type="molecule type" value="Genomic_DNA"/>
</dbReference>
<dbReference type="PANTHER" id="PTHR35446">
    <property type="entry name" value="SI:CH211-175M2.5"/>
    <property type="match status" value="1"/>
</dbReference>
<dbReference type="InterPro" id="IPR029032">
    <property type="entry name" value="AhpD-like"/>
</dbReference>
<keyword evidence="3" id="KW-1185">Reference proteome</keyword>
<dbReference type="PANTHER" id="PTHR35446:SF2">
    <property type="entry name" value="CARBOXYMUCONOLACTONE DECARBOXYLASE-LIKE DOMAIN-CONTAINING PROTEIN"/>
    <property type="match status" value="1"/>
</dbReference>
<dbReference type="AlphaFoldDB" id="A0A0P1E3G3"/>
<reference evidence="3" key="1">
    <citation type="submission" date="2015-09" db="EMBL/GenBank/DDBJ databases">
        <authorList>
            <person name="Rodrigo-Torres L."/>
            <person name="Arahal D.R."/>
        </authorList>
    </citation>
    <scope>NUCLEOTIDE SEQUENCE [LARGE SCALE GENOMIC DNA]</scope>
    <source>
        <strain evidence="3">CECT 4293</strain>
    </source>
</reference>
<accession>A0A0P1E3G3</accession>
<proteinExistence type="predicted"/>
<keyword evidence="2" id="KW-0560">Oxidoreductase</keyword>
<dbReference type="Gene3D" id="1.20.1290.10">
    <property type="entry name" value="AhpD-like"/>
    <property type="match status" value="1"/>
</dbReference>
<evidence type="ECO:0000313" key="3">
    <source>
        <dbReference type="Proteomes" id="UP000050786"/>
    </source>
</evidence>